<feature type="transmembrane region" description="Helical" evidence="6">
    <location>
        <begin position="132"/>
        <end position="159"/>
    </location>
</feature>
<proteinExistence type="predicted"/>
<evidence type="ECO:0000256" key="4">
    <source>
        <dbReference type="ARBA" id="ARBA00022989"/>
    </source>
</evidence>
<sequence length="484" mass="50760">MTHPPSPEVRPGSAAKPASLRSNAVGLLGLTVLGAVMMSPAMGIYGTWGPMTGLVGRIVPLVFLAALAISLPNALSYVIVNREMPSAGSAFAWVTRTAGPATGLAAGLVMVVYYVIQVVLQPVLFGLFFNDLLAALGVATGTGTLLLGAAAVTAVVCVTTYRGIESSTRTAVVFLAVETGVLLALCATVIATRAADHELSIAPFVPSQGSGTLSAFWQAVLLGVLSYTGFDVISTVAEESKAPRKLLPRATFLAVVLVGLVWAGASWAFSLSEPPETVARYTESGLTAVTPMAHDFWGWGSILIIVTALSALTAIYTATVLGASRAVYAIAREGLLPRRLARLHPRSRVPHHAMTAVYAVSLACGVGLLLVLRNGIDAFVWWSQAAVFFALVVYTSVNVANLLYFFRVAPERRRLLPNVVLPLVGIAVNVYVIGRSFFGSLWSAGFRLGQSIVVVAVALLVLCAGCAIAMRRRARAAGCEVPGR</sequence>
<dbReference type="PIRSF" id="PIRSF006060">
    <property type="entry name" value="AA_transporter"/>
    <property type="match status" value="1"/>
</dbReference>
<accession>A0A1I5XJE8</accession>
<feature type="transmembrane region" description="Helical" evidence="6">
    <location>
        <begin position="246"/>
        <end position="269"/>
    </location>
</feature>
<keyword evidence="3 6" id="KW-0812">Transmembrane</keyword>
<reference evidence="8" key="1">
    <citation type="submission" date="2016-10" db="EMBL/GenBank/DDBJ databases">
        <authorList>
            <person name="Varghese N."/>
            <person name="Submissions S."/>
        </authorList>
    </citation>
    <scope>NUCLEOTIDE SEQUENCE [LARGE SCALE GENOMIC DNA]</scope>
    <source>
        <strain evidence="8">DSM 44637</strain>
    </source>
</reference>
<keyword evidence="5 6" id="KW-0472">Membrane</keyword>
<evidence type="ECO:0000256" key="3">
    <source>
        <dbReference type="ARBA" id="ARBA00022692"/>
    </source>
</evidence>
<keyword evidence="4 6" id="KW-1133">Transmembrane helix</keyword>
<name>A0A1I5XJE8_9PSEU</name>
<feature type="transmembrane region" description="Helical" evidence="6">
    <location>
        <begin position="171"/>
        <end position="195"/>
    </location>
</feature>
<dbReference type="GO" id="GO:0005886">
    <property type="term" value="C:plasma membrane"/>
    <property type="evidence" value="ECO:0007669"/>
    <property type="project" value="UniProtKB-SubCell"/>
</dbReference>
<keyword evidence="2" id="KW-1003">Cell membrane</keyword>
<feature type="transmembrane region" description="Helical" evidence="6">
    <location>
        <begin position="215"/>
        <end position="234"/>
    </location>
</feature>
<feature type="transmembrane region" description="Helical" evidence="6">
    <location>
        <begin position="349"/>
        <end position="372"/>
    </location>
</feature>
<dbReference type="InterPro" id="IPR002293">
    <property type="entry name" value="AA/rel_permease1"/>
</dbReference>
<evidence type="ECO:0000313" key="7">
    <source>
        <dbReference type="EMBL" id="SFQ32105.1"/>
    </source>
</evidence>
<dbReference type="AlphaFoldDB" id="A0A1I5XJE8"/>
<feature type="transmembrane region" description="Helical" evidence="6">
    <location>
        <begin position="101"/>
        <end position="120"/>
    </location>
</feature>
<dbReference type="STRING" id="112413.SAMN05421854_110277"/>
<evidence type="ECO:0000313" key="8">
    <source>
        <dbReference type="Proteomes" id="UP000199137"/>
    </source>
</evidence>
<feature type="transmembrane region" description="Helical" evidence="6">
    <location>
        <begin position="378"/>
        <end position="406"/>
    </location>
</feature>
<dbReference type="PANTHER" id="PTHR42770">
    <property type="entry name" value="AMINO ACID TRANSPORTER-RELATED"/>
    <property type="match status" value="1"/>
</dbReference>
<feature type="transmembrane region" description="Helical" evidence="6">
    <location>
        <begin position="296"/>
        <end position="328"/>
    </location>
</feature>
<dbReference type="EMBL" id="FOWC01000010">
    <property type="protein sequence ID" value="SFQ32105.1"/>
    <property type="molecule type" value="Genomic_DNA"/>
</dbReference>
<dbReference type="Pfam" id="PF13520">
    <property type="entry name" value="AA_permease_2"/>
    <property type="match status" value="1"/>
</dbReference>
<feature type="transmembrane region" description="Helical" evidence="6">
    <location>
        <begin position="58"/>
        <end position="80"/>
    </location>
</feature>
<gene>
    <name evidence="7" type="ORF">SAMN05421854_110277</name>
</gene>
<evidence type="ECO:0000256" key="5">
    <source>
        <dbReference type="ARBA" id="ARBA00023136"/>
    </source>
</evidence>
<evidence type="ECO:0000256" key="1">
    <source>
        <dbReference type="ARBA" id="ARBA00004651"/>
    </source>
</evidence>
<evidence type="ECO:0000256" key="2">
    <source>
        <dbReference type="ARBA" id="ARBA00022475"/>
    </source>
</evidence>
<dbReference type="Proteomes" id="UP000199137">
    <property type="component" value="Unassembled WGS sequence"/>
</dbReference>
<dbReference type="GO" id="GO:0022857">
    <property type="term" value="F:transmembrane transporter activity"/>
    <property type="evidence" value="ECO:0007669"/>
    <property type="project" value="InterPro"/>
</dbReference>
<comment type="subcellular location">
    <subcellularLocation>
        <location evidence="1">Cell membrane</location>
        <topology evidence="1">Multi-pass membrane protein</topology>
    </subcellularLocation>
</comment>
<dbReference type="Gene3D" id="1.20.1740.10">
    <property type="entry name" value="Amino acid/polyamine transporter I"/>
    <property type="match status" value="1"/>
</dbReference>
<organism evidence="7 8">
    <name type="scientific">Amycolatopsis rubida</name>
    <dbReference type="NCBI Taxonomy" id="112413"/>
    <lineage>
        <taxon>Bacteria</taxon>
        <taxon>Bacillati</taxon>
        <taxon>Actinomycetota</taxon>
        <taxon>Actinomycetes</taxon>
        <taxon>Pseudonocardiales</taxon>
        <taxon>Pseudonocardiaceae</taxon>
        <taxon>Amycolatopsis</taxon>
    </lineage>
</organism>
<protein>
    <submittedName>
        <fullName evidence="7">Amino acid transporter</fullName>
    </submittedName>
</protein>
<dbReference type="RefSeq" id="WP_167545540.1">
    <property type="nucleotide sequence ID" value="NZ_FOWC01000010.1"/>
</dbReference>
<feature type="transmembrane region" description="Helical" evidence="6">
    <location>
        <begin position="25"/>
        <end position="46"/>
    </location>
</feature>
<evidence type="ECO:0000256" key="6">
    <source>
        <dbReference type="SAM" id="Phobius"/>
    </source>
</evidence>
<dbReference type="InterPro" id="IPR050367">
    <property type="entry name" value="APC_superfamily"/>
</dbReference>
<feature type="transmembrane region" description="Helical" evidence="6">
    <location>
        <begin position="450"/>
        <end position="470"/>
    </location>
</feature>
<dbReference type="PANTHER" id="PTHR42770:SF16">
    <property type="entry name" value="AMINO ACID PERMEASE"/>
    <property type="match status" value="1"/>
</dbReference>
<feature type="transmembrane region" description="Helical" evidence="6">
    <location>
        <begin position="418"/>
        <end position="438"/>
    </location>
</feature>